<protein>
    <submittedName>
        <fullName evidence="8">Intraflagellar transport protein 46</fullName>
    </submittedName>
</protein>
<evidence type="ECO:0000313" key="8">
    <source>
        <dbReference type="EMBL" id="GLC61250.1"/>
    </source>
</evidence>
<keyword evidence="3" id="KW-0963">Cytoplasm</keyword>
<evidence type="ECO:0000256" key="5">
    <source>
        <dbReference type="ARBA" id="ARBA00023212"/>
    </source>
</evidence>
<evidence type="ECO:0000256" key="4">
    <source>
        <dbReference type="ARBA" id="ARBA00023069"/>
    </source>
</evidence>
<keyword evidence="5" id="KW-0206">Cytoskeleton</keyword>
<dbReference type="AlphaFoldDB" id="A0A9W6C0I6"/>
<dbReference type="EMBL" id="BRXU01000044">
    <property type="protein sequence ID" value="GLC61250.1"/>
    <property type="molecule type" value="Genomic_DNA"/>
</dbReference>
<evidence type="ECO:0000256" key="7">
    <source>
        <dbReference type="SAM" id="MobiDB-lite"/>
    </source>
</evidence>
<dbReference type="GO" id="GO:0031514">
    <property type="term" value="C:motile cilium"/>
    <property type="evidence" value="ECO:0007669"/>
    <property type="project" value="TreeGrafter"/>
</dbReference>
<gene>
    <name evidence="8" type="primary">PLESTBF000885</name>
    <name evidence="8" type="ORF">PLESTB_001735900</name>
</gene>
<evidence type="ECO:0000313" key="9">
    <source>
        <dbReference type="Proteomes" id="UP001165080"/>
    </source>
</evidence>
<evidence type="ECO:0000256" key="1">
    <source>
        <dbReference type="ARBA" id="ARBA00004120"/>
    </source>
</evidence>
<name>A0A9W6C0I6_9CHLO</name>
<keyword evidence="9" id="KW-1185">Reference proteome</keyword>
<accession>A0A9W6C0I6</accession>
<evidence type="ECO:0000256" key="2">
    <source>
        <dbReference type="ARBA" id="ARBA00007700"/>
    </source>
</evidence>
<keyword evidence="4" id="KW-0969">Cilium</keyword>
<comment type="subcellular location">
    <subcellularLocation>
        <location evidence="1">Cytoplasm</location>
        <location evidence="1">Cytoskeleton</location>
        <location evidence="1">Cilium basal body</location>
    </subcellularLocation>
</comment>
<dbReference type="InterPro" id="IPR022088">
    <property type="entry name" value="Intraflagellar_transp_cmplxB"/>
</dbReference>
<sequence>MDDSFYREDDGFSGELGEGEQFQGTARSTVVQNQPHDEEVNLSESESFAGADEPPAVPRDASLIESHDMDEGPAAPARTISPEAYDASAKHGASLAALASGGMPAGGGSGGGGGGGDDSTPAGAYNAQEYKHLNVPDDVRELFQYIGRYKPQTVELETKLKPFIPDYIPAVGGIDEFIKVPRPDGKPDYLGLKVLDEPAAKQSDPTVLTLQLRQLSKEAPGAKSDMVGRLEHADENKAKKIQQWIGSILDIHKAKPPASVSYSKRMPEIEALMQEWPPEVEGFLKSMKMPTGDVELDIKTYAKLVCTLLDIPVYDDPIESLHVLFTLYLEFKNNPIFRQHMEMENKLDGMATVGGPGAADVLGL</sequence>
<proteinExistence type="inferred from homology"/>
<dbReference type="Pfam" id="PF12317">
    <property type="entry name" value="IFT46_B_C"/>
    <property type="match status" value="1"/>
</dbReference>
<keyword evidence="6" id="KW-0966">Cell projection</keyword>
<feature type="compositionally biased region" description="Basic and acidic residues" evidence="7">
    <location>
        <begin position="1"/>
        <end position="10"/>
    </location>
</feature>
<dbReference type="GO" id="GO:0030992">
    <property type="term" value="C:intraciliary transport particle B"/>
    <property type="evidence" value="ECO:0007669"/>
    <property type="project" value="TreeGrafter"/>
</dbReference>
<feature type="compositionally biased region" description="Polar residues" evidence="7">
    <location>
        <begin position="22"/>
        <end position="34"/>
    </location>
</feature>
<dbReference type="PANTHER" id="PTHR13376">
    <property type="entry name" value="INTRAFLAGELLAR TRANSPORT PROTEIN 46 HOMOLOG"/>
    <property type="match status" value="1"/>
</dbReference>
<dbReference type="GO" id="GO:0005815">
    <property type="term" value="C:microtubule organizing center"/>
    <property type="evidence" value="ECO:0007669"/>
    <property type="project" value="TreeGrafter"/>
</dbReference>
<dbReference type="PANTHER" id="PTHR13376:SF0">
    <property type="entry name" value="INTRAFLAGELLAR TRANSPORT PROTEIN 46 HOMOLOG"/>
    <property type="match status" value="1"/>
</dbReference>
<evidence type="ECO:0000256" key="6">
    <source>
        <dbReference type="ARBA" id="ARBA00023273"/>
    </source>
</evidence>
<dbReference type="GO" id="GO:0060271">
    <property type="term" value="P:cilium assembly"/>
    <property type="evidence" value="ECO:0007669"/>
    <property type="project" value="TreeGrafter"/>
</dbReference>
<comment type="similarity">
    <text evidence="2">Belongs to the IFT46 family.</text>
</comment>
<feature type="region of interest" description="Disordered" evidence="7">
    <location>
        <begin position="1"/>
        <end position="78"/>
    </location>
</feature>
<dbReference type="Proteomes" id="UP001165080">
    <property type="component" value="Unassembled WGS sequence"/>
</dbReference>
<organism evidence="8 9">
    <name type="scientific">Pleodorina starrii</name>
    <dbReference type="NCBI Taxonomy" id="330485"/>
    <lineage>
        <taxon>Eukaryota</taxon>
        <taxon>Viridiplantae</taxon>
        <taxon>Chlorophyta</taxon>
        <taxon>core chlorophytes</taxon>
        <taxon>Chlorophyceae</taxon>
        <taxon>CS clade</taxon>
        <taxon>Chlamydomonadales</taxon>
        <taxon>Volvocaceae</taxon>
        <taxon>Pleodorina</taxon>
    </lineage>
</organism>
<reference evidence="8 9" key="1">
    <citation type="journal article" date="2023" name="Commun. Biol.">
        <title>Reorganization of the ancestral sex-determining regions during the evolution of trioecy in Pleodorina starrii.</title>
        <authorList>
            <person name="Takahashi K."/>
            <person name="Suzuki S."/>
            <person name="Kawai-Toyooka H."/>
            <person name="Yamamoto K."/>
            <person name="Hamaji T."/>
            <person name="Ootsuki R."/>
            <person name="Yamaguchi H."/>
            <person name="Kawachi M."/>
            <person name="Higashiyama T."/>
            <person name="Nozaki H."/>
        </authorList>
    </citation>
    <scope>NUCLEOTIDE SEQUENCE [LARGE SCALE GENOMIC DNA]</scope>
    <source>
        <strain evidence="8 9">NIES-4479</strain>
    </source>
</reference>
<dbReference type="GO" id="GO:0042073">
    <property type="term" value="P:intraciliary transport"/>
    <property type="evidence" value="ECO:0007669"/>
    <property type="project" value="InterPro"/>
</dbReference>
<evidence type="ECO:0000256" key="3">
    <source>
        <dbReference type="ARBA" id="ARBA00022490"/>
    </source>
</evidence>
<comment type="caution">
    <text evidence="8">The sequence shown here is derived from an EMBL/GenBank/DDBJ whole genome shotgun (WGS) entry which is preliminary data.</text>
</comment>